<dbReference type="FunFam" id="1.20.140.40:FF:000002">
    <property type="entry name" value="Putative invertase inhibitor"/>
    <property type="match status" value="1"/>
</dbReference>
<dbReference type="InterPro" id="IPR034088">
    <property type="entry name" value="Pla_a_1-like"/>
</dbReference>
<proteinExistence type="inferred from homology"/>
<keyword evidence="7" id="KW-1185">Reference proteome</keyword>
<dbReference type="Pfam" id="PF04043">
    <property type="entry name" value="PMEI"/>
    <property type="match status" value="1"/>
</dbReference>
<feature type="domain" description="Pectinesterase inhibitor" evidence="5">
    <location>
        <begin position="28"/>
        <end position="181"/>
    </location>
</feature>
<comment type="similarity">
    <text evidence="3">Belongs to the PMEI family.</text>
</comment>
<protein>
    <recommendedName>
        <fullName evidence="5">Pectinesterase inhibitor domain-containing protein</fullName>
    </recommendedName>
</protein>
<dbReference type="AlphaFoldDB" id="A0A8J5T6V7"/>
<dbReference type="Proteomes" id="UP000729402">
    <property type="component" value="Unassembled WGS sequence"/>
</dbReference>
<dbReference type="GO" id="GO:0005576">
    <property type="term" value="C:extracellular region"/>
    <property type="evidence" value="ECO:0007669"/>
    <property type="project" value="UniProtKB-ARBA"/>
</dbReference>
<gene>
    <name evidence="6" type="ORF">GUJ93_ZPchr0006g40805</name>
</gene>
<dbReference type="InterPro" id="IPR006501">
    <property type="entry name" value="Pectinesterase_inhib_dom"/>
</dbReference>
<comment type="caution">
    <text evidence="6">The sequence shown here is derived from an EMBL/GenBank/DDBJ whole genome shotgun (WGS) entry which is preliminary data.</text>
</comment>
<reference evidence="6" key="2">
    <citation type="submission" date="2021-02" db="EMBL/GenBank/DDBJ databases">
        <authorList>
            <person name="Kimball J.A."/>
            <person name="Haas M.W."/>
            <person name="Macchietto M."/>
            <person name="Kono T."/>
            <person name="Duquette J."/>
            <person name="Shao M."/>
        </authorList>
    </citation>
    <scope>NUCLEOTIDE SEQUENCE</scope>
    <source>
        <tissue evidence="6">Fresh leaf tissue</tissue>
    </source>
</reference>
<evidence type="ECO:0000256" key="4">
    <source>
        <dbReference type="SAM" id="SignalP"/>
    </source>
</evidence>
<dbReference type="PANTHER" id="PTHR35357">
    <property type="entry name" value="OS02G0537100 PROTEIN"/>
    <property type="match status" value="1"/>
</dbReference>
<keyword evidence="1 4" id="KW-0732">Signal</keyword>
<organism evidence="6 7">
    <name type="scientific">Zizania palustris</name>
    <name type="common">Northern wild rice</name>
    <dbReference type="NCBI Taxonomy" id="103762"/>
    <lineage>
        <taxon>Eukaryota</taxon>
        <taxon>Viridiplantae</taxon>
        <taxon>Streptophyta</taxon>
        <taxon>Embryophyta</taxon>
        <taxon>Tracheophyta</taxon>
        <taxon>Spermatophyta</taxon>
        <taxon>Magnoliopsida</taxon>
        <taxon>Liliopsida</taxon>
        <taxon>Poales</taxon>
        <taxon>Poaceae</taxon>
        <taxon>BOP clade</taxon>
        <taxon>Oryzoideae</taxon>
        <taxon>Oryzeae</taxon>
        <taxon>Zizaniinae</taxon>
        <taxon>Zizania</taxon>
    </lineage>
</organism>
<sequence length="185" mass="19530">MAVGGGLNFMVIIVIASTLQIASRSLAGAGDMVADTCARCSRSNPNVNYTLCVASLSEYPESRVADLHGLALISAKPLLSGLATIASVAKDLRDKTPPVSPARSCLDACMEMFRDAEYDLGSAVAAIEEWRYGDAKTSMSATMDAPVTCEDEFQEQDMAPPPAIKAQSKPLFQQGVISLAIISLL</sequence>
<reference evidence="6" key="1">
    <citation type="journal article" date="2021" name="bioRxiv">
        <title>Whole Genome Assembly and Annotation of Northern Wild Rice, Zizania palustris L., Supports a Whole Genome Duplication in the Zizania Genus.</title>
        <authorList>
            <person name="Haas M."/>
            <person name="Kono T."/>
            <person name="Macchietto M."/>
            <person name="Millas R."/>
            <person name="McGilp L."/>
            <person name="Shao M."/>
            <person name="Duquette J."/>
            <person name="Hirsch C.N."/>
            <person name="Kimball J."/>
        </authorList>
    </citation>
    <scope>NUCLEOTIDE SEQUENCE</scope>
    <source>
        <tissue evidence="6">Fresh leaf tissue</tissue>
    </source>
</reference>
<dbReference type="PANTHER" id="PTHR35357:SF23">
    <property type="entry name" value="PECTINESTERASE INHIBITOR DOMAIN-CONTAINING PROTEIN"/>
    <property type="match status" value="1"/>
</dbReference>
<keyword evidence="2" id="KW-1015">Disulfide bond</keyword>
<accession>A0A8J5T6V7</accession>
<evidence type="ECO:0000256" key="3">
    <source>
        <dbReference type="ARBA" id="ARBA00038471"/>
    </source>
</evidence>
<evidence type="ECO:0000256" key="1">
    <source>
        <dbReference type="ARBA" id="ARBA00022729"/>
    </source>
</evidence>
<dbReference type="GO" id="GO:0004857">
    <property type="term" value="F:enzyme inhibitor activity"/>
    <property type="evidence" value="ECO:0007669"/>
    <property type="project" value="InterPro"/>
</dbReference>
<name>A0A8J5T6V7_ZIZPA</name>
<feature type="signal peptide" evidence="4">
    <location>
        <begin position="1"/>
        <end position="16"/>
    </location>
</feature>
<evidence type="ECO:0000313" key="6">
    <source>
        <dbReference type="EMBL" id="KAG8076435.1"/>
    </source>
</evidence>
<evidence type="ECO:0000259" key="5">
    <source>
        <dbReference type="SMART" id="SM00856"/>
    </source>
</evidence>
<dbReference type="NCBIfam" id="TIGR01614">
    <property type="entry name" value="PME_inhib"/>
    <property type="match status" value="1"/>
</dbReference>
<evidence type="ECO:0000313" key="7">
    <source>
        <dbReference type="Proteomes" id="UP000729402"/>
    </source>
</evidence>
<dbReference type="EMBL" id="JAAALK010000283">
    <property type="protein sequence ID" value="KAG8076435.1"/>
    <property type="molecule type" value="Genomic_DNA"/>
</dbReference>
<feature type="chain" id="PRO_5035177446" description="Pectinesterase inhibitor domain-containing protein" evidence="4">
    <location>
        <begin position="17"/>
        <end position="185"/>
    </location>
</feature>
<evidence type="ECO:0000256" key="2">
    <source>
        <dbReference type="ARBA" id="ARBA00023157"/>
    </source>
</evidence>
<dbReference type="CDD" id="cd15795">
    <property type="entry name" value="PMEI-Pla_a_1_like"/>
    <property type="match status" value="1"/>
</dbReference>
<dbReference type="SMART" id="SM00856">
    <property type="entry name" value="PMEI"/>
    <property type="match status" value="1"/>
</dbReference>
<dbReference type="OrthoDB" id="1915198at2759"/>